<sequence length="1155" mass="131077">MKRIKWNNNLVRELNRAFLGQKISTRCRSSKSLLHNRRRGTRDSFAEKDYNPLAKYQESADLGRLYDYDSRVFVNKKMKAGGSGDLRNVVKLDKSFLDELKDKATLKQKNSNDEKFNSQNLKNLIKSKKKIVDYDAPHLDLSKSNKQLFDEIRKNARQSRDLKYNNPSKKWSNSFSNQELKQMKKLFNSIPVDATVSGKLITDALQVGDLVAIGQELLKLYIVAKVPESFASAIVTLLSDRGDVLFVHTSTICLRIPGAVPTSLRPMLKQFVELETKHLDSMPIGVPDAKFSKSKEALPTDLQAEYVSIEASAELDEEAEYEPQNLLVTQASSQLLTNTAVQTFLVPEPAREMYYKALTQVSSDAFSMIEEFNTKLEKLHRSLQFDMTSELNAPRSISIFELLSRVEDVEKQNQNPSATTSLALSPAKMVDYDKISFPIAKYMAIVFVLKKQSRLWTIQKSSQTPTRVTIWPLAQIVHEDLILQYLNNKGGIAEIAKYCVEKIAQVDSMHQTSLSSLPPPPPQFENIKNILKAYVIGKYENNPGVSSTVISLLRAIDDGLYKKTGVSQIEDAYKFEYSSGKAYDLLTKLDNDIISNPNNWFPEAKLPSEELKLKSSSQEEYLRYFDDAYNSINRDILMDKCLSENLFANDPLAKIRVDMTEVPVYCIDDASAHEIDDGISIHEEKGEYVISTHIAEPSSFIKPDSPLSSIALERASTTYFPENVVPMFPKAIADLAGLGVNGKETRTFVIQYRLKKEDIDFFIEQSEQDAMYIPEPTFLERVKQQAELSAKVKFALTKRYPQGFTYDAVENLLNSGGIFGASNLGNGRNSGVSLSATRTDFQNLNKLSKISKLFWLHRKLKNAYVGTGNARISIKQTIAEDKDLLIDGSNLIRMKLPNSTNSISFVKDKKKTSVQLVTENMIMANYLVANIADKLGIDILYKFLDPKYEKNLLNEYNDLLRKASQNGDIPMQKKLDLFLLFPKTFILATPQMHFPMALSMYSNITSPLRRYIDIINQWKFQEYLLKTEMVSKTSVDAVISHLNSRGEIQKRLQKSTEGFWQALMLKVFIQQYSSQENMAKDLNLTLCLRHNPASSQMVSLVHDLFTFVRMHLEVSNALLQDIKSGKVQVGDPLDPTRLVCKKLDIIENELIFEYK</sequence>
<dbReference type="OMA" id="VFCIDSE"/>
<dbReference type="FunCoup" id="A5DYU5">
    <property type="interactions" value="102"/>
</dbReference>
<dbReference type="AlphaFoldDB" id="A5DYU5"/>
<keyword evidence="3" id="KW-1185">Reference proteome</keyword>
<dbReference type="GO" id="GO:0000175">
    <property type="term" value="F:3'-5'-RNA exonuclease activity"/>
    <property type="evidence" value="ECO:0007669"/>
    <property type="project" value="TreeGrafter"/>
</dbReference>
<name>A5DYU5_LODEL</name>
<dbReference type="KEGG" id="lel:PVL30_003369"/>
<dbReference type="Pfam" id="PF00773">
    <property type="entry name" value="RNB"/>
    <property type="match status" value="1"/>
</dbReference>
<dbReference type="eggNOG" id="KOG2102">
    <property type="taxonomic scope" value="Eukaryota"/>
</dbReference>
<dbReference type="HOGENOM" id="CLU_012624_0_0_1"/>
<dbReference type="GO" id="GO:0003723">
    <property type="term" value="F:RNA binding"/>
    <property type="evidence" value="ECO:0007669"/>
    <property type="project" value="InterPro"/>
</dbReference>
<dbReference type="InterPro" id="IPR012340">
    <property type="entry name" value="NA-bd_OB-fold"/>
</dbReference>
<dbReference type="PANTHER" id="PTHR23355">
    <property type="entry name" value="RIBONUCLEASE"/>
    <property type="match status" value="1"/>
</dbReference>
<dbReference type="SUPFAM" id="SSF50249">
    <property type="entry name" value="Nucleic acid-binding proteins"/>
    <property type="match status" value="1"/>
</dbReference>
<evidence type="ECO:0000313" key="3">
    <source>
        <dbReference type="Proteomes" id="UP000001996"/>
    </source>
</evidence>
<dbReference type="GO" id="GO:0006402">
    <property type="term" value="P:mRNA catabolic process"/>
    <property type="evidence" value="ECO:0007669"/>
    <property type="project" value="TreeGrafter"/>
</dbReference>
<proteinExistence type="predicted"/>
<dbReference type="PANTHER" id="PTHR23355:SF9">
    <property type="entry name" value="DIS3-LIKE EXONUCLEASE 2"/>
    <property type="match status" value="1"/>
</dbReference>
<dbReference type="GeneID" id="5233169"/>
<dbReference type="SMART" id="SM00955">
    <property type="entry name" value="RNB"/>
    <property type="match status" value="1"/>
</dbReference>
<dbReference type="InParanoid" id="A5DYU5"/>
<dbReference type="STRING" id="379508.A5DYU5"/>
<evidence type="ECO:0000259" key="1">
    <source>
        <dbReference type="SMART" id="SM00955"/>
    </source>
</evidence>
<dbReference type="OrthoDB" id="2285229at2759"/>
<evidence type="ECO:0000313" key="2">
    <source>
        <dbReference type="EMBL" id="EDK44353.1"/>
    </source>
</evidence>
<gene>
    <name evidence="2" type="ORF">LELG_02532</name>
</gene>
<reference evidence="2 3" key="1">
    <citation type="journal article" date="2009" name="Nature">
        <title>Evolution of pathogenicity and sexual reproduction in eight Candida genomes.</title>
        <authorList>
            <person name="Butler G."/>
            <person name="Rasmussen M.D."/>
            <person name="Lin M.F."/>
            <person name="Santos M.A."/>
            <person name="Sakthikumar S."/>
            <person name="Munro C.A."/>
            <person name="Rheinbay E."/>
            <person name="Grabherr M."/>
            <person name="Forche A."/>
            <person name="Reedy J.L."/>
            <person name="Agrafioti I."/>
            <person name="Arnaud M.B."/>
            <person name="Bates S."/>
            <person name="Brown A.J."/>
            <person name="Brunke S."/>
            <person name="Costanzo M.C."/>
            <person name="Fitzpatrick D.A."/>
            <person name="de Groot P.W."/>
            <person name="Harris D."/>
            <person name="Hoyer L.L."/>
            <person name="Hube B."/>
            <person name="Klis F.M."/>
            <person name="Kodira C."/>
            <person name="Lennard N."/>
            <person name="Logue M.E."/>
            <person name="Martin R."/>
            <person name="Neiman A.M."/>
            <person name="Nikolaou E."/>
            <person name="Quail M.A."/>
            <person name="Quinn J."/>
            <person name="Santos M.C."/>
            <person name="Schmitzberger F.F."/>
            <person name="Sherlock G."/>
            <person name="Shah P."/>
            <person name="Silverstein K.A."/>
            <person name="Skrzypek M.S."/>
            <person name="Soll D."/>
            <person name="Staggs R."/>
            <person name="Stansfield I."/>
            <person name="Stumpf M.P."/>
            <person name="Sudbery P.E."/>
            <person name="Srikantha T."/>
            <person name="Zeng Q."/>
            <person name="Berman J."/>
            <person name="Berriman M."/>
            <person name="Heitman J."/>
            <person name="Gow N.A."/>
            <person name="Lorenz M.C."/>
            <person name="Birren B.W."/>
            <person name="Kellis M."/>
            <person name="Cuomo C.A."/>
        </authorList>
    </citation>
    <scope>NUCLEOTIDE SEQUENCE [LARGE SCALE GENOMIC DNA]</scope>
    <source>
        <strain evidence="3">ATCC 11503 / BCRC 21390 / CBS 2605 / JCM 1781 / NBRC 1676 / NRRL YB-4239</strain>
    </source>
</reference>
<dbReference type="InterPro" id="IPR001900">
    <property type="entry name" value="RNase_II/R"/>
</dbReference>
<feature type="domain" description="RNB" evidence="1">
    <location>
        <begin position="656"/>
        <end position="1026"/>
    </location>
</feature>
<protein>
    <recommendedName>
        <fullName evidence="1">RNB domain-containing protein</fullName>
    </recommendedName>
</protein>
<organism evidence="2 3">
    <name type="scientific">Lodderomyces elongisporus (strain ATCC 11503 / CBS 2605 / JCM 1781 / NBRC 1676 / NRRL YB-4239)</name>
    <name type="common">Yeast</name>
    <name type="synonym">Saccharomyces elongisporus</name>
    <dbReference type="NCBI Taxonomy" id="379508"/>
    <lineage>
        <taxon>Eukaryota</taxon>
        <taxon>Fungi</taxon>
        <taxon>Dikarya</taxon>
        <taxon>Ascomycota</taxon>
        <taxon>Saccharomycotina</taxon>
        <taxon>Pichiomycetes</taxon>
        <taxon>Debaryomycetaceae</taxon>
        <taxon>Candida/Lodderomyces clade</taxon>
        <taxon>Lodderomyces</taxon>
    </lineage>
</organism>
<dbReference type="GO" id="GO:0000932">
    <property type="term" value="C:P-body"/>
    <property type="evidence" value="ECO:0007669"/>
    <property type="project" value="TreeGrafter"/>
</dbReference>
<accession>A5DYU5</accession>
<dbReference type="EMBL" id="CH981526">
    <property type="protein sequence ID" value="EDK44353.1"/>
    <property type="molecule type" value="Genomic_DNA"/>
</dbReference>
<dbReference type="InterPro" id="IPR050180">
    <property type="entry name" value="RNR_Ribonuclease"/>
</dbReference>
<dbReference type="Proteomes" id="UP000001996">
    <property type="component" value="Unassembled WGS sequence"/>
</dbReference>